<keyword evidence="15" id="KW-1185">Reference proteome</keyword>
<accession>A0ABS4G6F0</accession>
<protein>
    <recommendedName>
        <fullName evidence="4">Probable multidrug resistance protein NorM</fullName>
    </recommendedName>
    <alternativeName>
        <fullName evidence="12">Multidrug-efflux transporter</fullName>
    </alternativeName>
</protein>
<dbReference type="Pfam" id="PF01554">
    <property type="entry name" value="MatE"/>
    <property type="match status" value="2"/>
</dbReference>
<feature type="transmembrane region" description="Helical" evidence="13">
    <location>
        <begin position="29"/>
        <end position="55"/>
    </location>
</feature>
<keyword evidence="6" id="KW-0050">Antiport</keyword>
<dbReference type="EMBL" id="JAGGKC010000025">
    <property type="protein sequence ID" value="MBP1920157.1"/>
    <property type="molecule type" value="Genomic_DNA"/>
</dbReference>
<dbReference type="NCBIfam" id="TIGR00797">
    <property type="entry name" value="matE"/>
    <property type="match status" value="1"/>
</dbReference>
<evidence type="ECO:0000256" key="6">
    <source>
        <dbReference type="ARBA" id="ARBA00022449"/>
    </source>
</evidence>
<feature type="transmembrane region" description="Helical" evidence="13">
    <location>
        <begin position="365"/>
        <end position="387"/>
    </location>
</feature>
<feature type="transmembrane region" description="Helical" evidence="13">
    <location>
        <begin position="103"/>
        <end position="124"/>
    </location>
</feature>
<feature type="transmembrane region" description="Helical" evidence="13">
    <location>
        <begin position="144"/>
        <end position="164"/>
    </location>
</feature>
<feature type="transmembrane region" description="Helical" evidence="13">
    <location>
        <begin position="333"/>
        <end position="353"/>
    </location>
</feature>
<feature type="transmembrane region" description="Helical" evidence="13">
    <location>
        <begin position="67"/>
        <end position="91"/>
    </location>
</feature>
<evidence type="ECO:0000256" key="12">
    <source>
        <dbReference type="ARBA" id="ARBA00031636"/>
    </source>
</evidence>
<evidence type="ECO:0000256" key="7">
    <source>
        <dbReference type="ARBA" id="ARBA00022475"/>
    </source>
</evidence>
<dbReference type="PANTHER" id="PTHR43298:SF2">
    <property type="entry name" value="FMN_FAD EXPORTER YEEO-RELATED"/>
    <property type="match status" value="1"/>
</dbReference>
<name>A0ABS4G6F0_9CLOT</name>
<feature type="transmembrane region" description="Helical" evidence="13">
    <location>
        <begin position="399"/>
        <end position="422"/>
    </location>
</feature>
<comment type="caution">
    <text evidence="14">The sequence shown here is derived from an EMBL/GenBank/DDBJ whole genome shotgun (WGS) entry which is preliminary data.</text>
</comment>
<feature type="transmembrane region" description="Helical" evidence="13">
    <location>
        <begin position="205"/>
        <end position="226"/>
    </location>
</feature>
<feature type="transmembrane region" description="Helical" evidence="13">
    <location>
        <begin position="428"/>
        <end position="446"/>
    </location>
</feature>
<keyword evidence="11 13" id="KW-0472">Membrane</keyword>
<evidence type="ECO:0000313" key="14">
    <source>
        <dbReference type="EMBL" id="MBP1920157.1"/>
    </source>
</evidence>
<evidence type="ECO:0000256" key="5">
    <source>
        <dbReference type="ARBA" id="ARBA00022448"/>
    </source>
</evidence>
<evidence type="ECO:0000256" key="1">
    <source>
        <dbReference type="ARBA" id="ARBA00003408"/>
    </source>
</evidence>
<evidence type="ECO:0000313" key="15">
    <source>
        <dbReference type="Proteomes" id="UP001519271"/>
    </source>
</evidence>
<comment type="similarity">
    <text evidence="3">Belongs to the multi antimicrobial extrusion (MATE) (TC 2.A.66.1) family.</text>
</comment>
<dbReference type="PANTHER" id="PTHR43298">
    <property type="entry name" value="MULTIDRUG RESISTANCE PROTEIN NORM-RELATED"/>
    <property type="match status" value="1"/>
</dbReference>
<keyword evidence="7" id="KW-1003">Cell membrane</keyword>
<evidence type="ECO:0000256" key="2">
    <source>
        <dbReference type="ARBA" id="ARBA00004651"/>
    </source>
</evidence>
<feature type="transmembrane region" description="Helical" evidence="13">
    <location>
        <begin position="291"/>
        <end position="312"/>
    </location>
</feature>
<reference evidence="14 15" key="1">
    <citation type="submission" date="2021-03" db="EMBL/GenBank/DDBJ databases">
        <title>Genomic Encyclopedia of Type Strains, Phase IV (KMG-IV): sequencing the most valuable type-strain genomes for metagenomic binning, comparative biology and taxonomic classification.</title>
        <authorList>
            <person name="Goeker M."/>
        </authorList>
    </citation>
    <scope>NUCLEOTIDE SEQUENCE [LARGE SCALE GENOMIC DNA]</scope>
    <source>
        <strain evidence="14 15">DSM 6139</strain>
    </source>
</reference>
<dbReference type="InterPro" id="IPR002528">
    <property type="entry name" value="MATE_fam"/>
</dbReference>
<proteinExistence type="inferred from homology"/>
<evidence type="ECO:0000256" key="4">
    <source>
        <dbReference type="ARBA" id="ARBA00020268"/>
    </source>
</evidence>
<dbReference type="PIRSF" id="PIRSF006603">
    <property type="entry name" value="DinF"/>
    <property type="match status" value="1"/>
</dbReference>
<dbReference type="InterPro" id="IPR050222">
    <property type="entry name" value="MATE_MdtK"/>
</dbReference>
<feature type="transmembrane region" description="Helical" evidence="13">
    <location>
        <begin position="176"/>
        <end position="199"/>
    </location>
</feature>
<gene>
    <name evidence="14" type="ORF">J2Z34_002655</name>
</gene>
<organism evidence="14 15">
    <name type="scientific">Youngiibacter multivorans</name>
    <dbReference type="NCBI Taxonomy" id="937251"/>
    <lineage>
        <taxon>Bacteria</taxon>
        <taxon>Bacillati</taxon>
        <taxon>Bacillota</taxon>
        <taxon>Clostridia</taxon>
        <taxon>Eubacteriales</taxon>
        <taxon>Clostridiaceae</taxon>
        <taxon>Youngiibacter</taxon>
    </lineage>
</organism>
<evidence type="ECO:0000256" key="10">
    <source>
        <dbReference type="ARBA" id="ARBA00023065"/>
    </source>
</evidence>
<evidence type="ECO:0000256" key="13">
    <source>
        <dbReference type="SAM" id="Phobius"/>
    </source>
</evidence>
<keyword evidence="10" id="KW-0406">Ion transport</keyword>
<keyword evidence="8 13" id="KW-0812">Transmembrane</keyword>
<evidence type="ECO:0000256" key="3">
    <source>
        <dbReference type="ARBA" id="ARBA00010199"/>
    </source>
</evidence>
<keyword evidence="5" id="KW-0813">Transport</keyword>
<evidence type="ECO:0000256" key="11">
    <source>
        <dbReference type="ARBA" id="ARBA00023136"/>
    </source>
</evidence>
<keyword evidence="9 13" id="KW-1133">Transmembrane helix</keyword>
<sequence length="460" mass="49918">MKLLSKIIEPKKQIDESRKLFSNQYLKHLILPLFVEQLLVMSVGIADTLMVSYAGESAVSGVSLVNMFYTIFIYIFTALASGGAVVVSHYVGSRDKEKGSLAASQMVTLAMLVSAVSTILVLIFNRQILQLLFGSVDSAVMESSVIYLRISAYSFIALALYNVGAALFRSMGMTRVTMYISLMMNIINVIGNAIGIFVLKAGVAGVAWPSFISRVFAAVVIIALCFSKKNAVALSLQHIFSWSRSMIKRILGIAVPNSIESGLFQLAKVALSSITALFGTSQIAANGVAQSFWSLAALVGIAMAPAFITVVGQSMGAKDTEAAEYYMTKLLKITFVSSVLWNGAILLATPLILRLYDLPASTKQLVFILVLIHNIFNSVAFPLAAPFSNGLRAAGDVKYTMYVSLFTTVVVRVVLSVILGIWLNLGVIGIAFAMAGDWCIRALLMYHRYRGGKWKSFKLI</sequence>
<dbReference type="InterPro" id="IPR048279">
    <property type="entry name" value="MdtK-like"/>
</dbReference>
<dbReference type="Proteomes" id="UP001519271">
    <property type="component" value="Unassembled WGS sequence"/>
</dbReference>
<comment type="function">
    <text evidence="1">Multidrug efflux pump.</text>
</comment>
<comment type="subcellular location">
    <subcellularLocation>
        <location evidence="2">Cell membrane</location>
        <topology evidence="2">Multi-pass membrane protein</topology>
    </subcellularLocation>
</comment>
<evidence type="ECO:0000256" key="8">
    <source>
        <dbReference type="ARBA" id="ARBA00022692"/>
    </source>
</evidence>
<dbReference type="RefSeq" id="WP_209460337.1">
    <property type="nucleotide sequence ID" value="NZ_JAGGKC010000025.1"/>
</dbReference>
<evidence type="ECO:0000256" key="9">
    <source>
        <dbReference type="ARBA" id="ARBA00022989"/>
    </source>
</evidence>